<dbReference type="AlphaFoldDB" id="A0A2S0T088"/>
<accession>A0A2S0T088</accession>
<evidence type="ECO:0000313" key="1">
    <source>
        <dbReference type="EMBL" id="AWB15258.1"/>
    </source>
</evidence>
<sequence>MLHKYRNNDWFGMVLLAVRIALQFFQKSRECQNKRAE</sequence>
<reference evidence="1" key="1">
    <citation type="submission" date="2018-03" db="EMBL/GenBank/DDBJ databases">
        <title>Emergence of Tigecycline Resistance in Escherichia coli Co-producing MCR-1 and NDM-5.</title>
        <authorList>
            <person name="Zhang P."/>
            <person name="Wang Q."/>
            <person name="Zhao D."/>
        </authorList>
    </citation>
    <scope>NUCLEOTIDE SEQUENCE</scope>
    <source>
        <strain evidence="1">803DBmcr</strain>
        <plasmid evidence="1">803-DB-mcr</plasmid>
    </source>
</reference>
<geneLocation type="plasmid" evidence="1">
    <name>803-DB-mcr</name>
</geneLocation>
<protein>
    <submittedName>
        <fullName evidence="1">Uncharacterized protein</fullName>
    </submittedName>
</protein>
<proteinExistence type="predicted"/>
<name>A0A2S0T088_ECOLX</name>
<dbReference type="EMBL" id="MH128771">
    <property type="protein sequence ID" value="AWB15258.1"/>
    <property type="molecule type" value="Genomic_DNA"/>
</dbReference>
<keyword evidence="1" id="KW-0614">Plasmid</keyword>
<organism evidence="1">
    <name type="scientific">Escherichia coli</name>
    <dbReference type="NCBI Taxonomy" id="562"/>
    <lineage>
        <taxon>Bacteria</taxon>
        <taxon>Pseudomonadati</taxon>
        <taxon>Pseudomonadota</taxon>
        <taxon>Gammaproteobacteria</taxon>
        <taxon>Enterobacterales</taxon>
        <taxon>Enterobacteriaceae</taxon>
        <taxon>Escherichia</taxon>
    </lineage>
</organism>